<evidence type="ECO:0000256" key="2">
    <source>
        <dbReference type="ARBA" id="ARBA00007424"/>
    </source>
</evidence>
<dbReference type="EC" id="2.5.1.78" evidence="3"/>
<protein>
    <recommendedName>
        <fullName evidence="3">6,7-dimethyl-8-ribityllumazine synthase</fullName>
        <ecNumber evidence="3">2.5.1.78</ecNumber>
    </recommendedName>
</protein>
<comment type="similarity">
    <text evidence="2">Belongs to the DMRL synthase family.</text>
</comment>
<evidence type="ECO:0000256" key="5">
    <source>
        <dbReference type="ARBA" id="ARBA00022679"/>
    </source>
</evidence>
<gene>
    <name evidence="7" type="ORF">K1X15_13595</name>
</gene>
<dbReference type="EMBL" id="CP080590">
    <property type="protein sequence ID" value="QYO79098.1"/>
    <property type="molecule type" value="Genomic_DNA"/>
</dbReference>
<dbReference type="InterPro" id="IPR034964">
    <property type="entry name" value="LS"/>
</dbReference>
<dbReference type="InterPro" id="IPR036467">
    <property type="entry name" value="LS/RS_sf"/>
</dbReference>
<evidence type="ECO:0000256" key="4">
    <source>
        <dbReference type="ARBA" id="ARBA00022619"/>
    </source>
</evidence>
<name>A0ABX8WL77_9HYPH</name>
<evidence type="ECO:0000313" key="7">
    <source>
        <dbReference type="EMBL" id="QYO79098.1"/>
    </source>
</evidence>
<keyword evidence="5 7" id="KW-0808">Transferase</keyword>
<keyword evidence="8" id="KW-1185">Reference proteome</keyword>
<evidence type="ECO:0000256" key="1">
    <source>
        <dbReference type="ARBA" id="ARBA00004917"/>
    </source>
</evidence>
<evidence type="ECO:0000256" key="6">
    <source>
        <dbReference type="ARBA" id="ARBA00048785"/>
    </source>
</evidence>
<dbReference type="Proteomes" id="UP000825799">
    <property type="component" value="Chromosome"/>
</dbReference>
<dbReference type="InterPro" id="IPR002180">
    <property type="entry name" value="LS/RS"/>
</dbReference>
<dbReference type="PANTHER" id="PTHR21058:SF0">
    <property type="entry name" value="6,7-DIMETHYL-8-RIBITYLLUMAZINE SYNTHASE"/>
    <property type="match status" value="1"/>
</dbReference>
<dbReference type="PANTHER" id="PTHR21058">
    <property type="entry name" value="6,7-DIMETHYL-8-RIBITYLLUMAZINE SYNTHASE DMRL SYNTHASE LUMAZINE SYNTHASE"/>
    <property type="match status" value="1"/>
</dbReference>
<keyword evidence="4" id="KW-0686">Riboflavin biosynthesis</keyword>
<evidence type="ECO:0000256" key="3">
    <source>
        <dbReference type="ARBA" id="ARBA00012664"/>
    </source>
</evidence>
<proteinExistence type="inferred from homology"/>
<dbReference type="Gene3D" id="3.40.50.960">
    <property type="entry name" value="Lumazine/riboflavin synthase"/>
    <property type="match status" value="1"/>
</dbReference>
<organism evidence="7 8">
    <name type="scientific">Devosia salina</name>
    <dbReference type="NCBI Taxonomy" id="2860336"/>
    <lineage>
        <taxon>Bacteria</taxon>
        <taxon>Pseudomonadati</taxon>
        <taxon>Pseudomonadota</taxon>
        <taxon>Alphaproteobacteria</taxon>
        <taxon>Hyphomicrobiales</taxon>
        <taxon>Devosiaceae</taxon>
        <taxon>Devosia</taxon>
    </lineage>
</organism>
<dbReference type="GO" id="GO:0000906">
    <property type="term" value="F:6,7-dimethyl-8-ribityllumazine synthase activity"/>
    <property type="evidence" value="ECO:0007669"/>
    <property type="project" value="UniProtKB-EC"/>
</dbReference>
<dbReference type="SUPFAM" id="SSF52121">
    <property type="entry name" value="Lumazine synthase"/>
    <property type="match status" value="1"/>
</dbReference>
<comment type="catalytic activity">
    <reaction evidence="6">
        <text>(2S)-2-hydroxy-3-oxobutyl phosphate + 5-amino-6-(D-ribitylamino)uracil = 6,7-dimethyl-8-(1-D-ribityl)lumazine + phosphate + 2 H2O + H(+)</text>
        <dbReference type="Rhea" id="RHEA:26152"/>
        <dbReference type="ChEBI" id="CHEBI:15377"/>
        <dbReference type="ChEBI" id="CHEBI:15378"/>
        <dbReference type="ChEBI" id="CHEBI:15934"/>
        <dbReference type="ChEBI" id="CHEBI:43474"/>
        <dbReference type="ChEBI" id="CHEBI:58201"/>
        <dbReference type="ChEBI" id="CHEBI:58830"/>
        <dbReference type="EC" id="2.5.1.78"/>
    </reaction>
</comment>
<accession>A0ABX8WL77</accession>
<reference evidence="7 8" key="1">
    <citation type="submission" date="2021-08" db="EMBL/GenBank/DDBJ databases">
        <title>Devosia salina sp. nov., isolated from the South China Sea sediment.</title>
        <authorList>
            <person name="Zhou Z."/>
        </authorList>
    </citation>
    <scope>NUCLEOTIDE SEQUENCE [LARGE SCALE GENOMIC DNA]</scope>
    <source>
        <strain evidence="7 8">SCS-3</strain>
    </source>
</reference>
<evidence type="ECO:0000313" key="8">
    <source>
        <dbReference type="Proteomes" id="UP000825799"/>
    </source>
</evidence>
<dbReference type="Pfam" id="PF00885">
    <property type="entry name" value="DMRL_synthase"/>
    <property type="match status" value="1"/>
</dbReference>
<comment type="pathway">
    <text evidence="1">Cofactor biosynthesis; riboflavin biosynthesis; riboflavin from 2-hydroxy-3-oxobutyl phosphate and 5-amino-6-(D-ribitylamino)uracil: step 1/2.</text>
</comment>
<sequence>MGREKAPGDPGSDLVPARQSLYAQIQEPLRQLCLGCVIKVDTAHFEYISEAAGHGLVQDGLETGTPITFGILTTYTDEQAILRSRMDEHNKGREAAAACLDALHTIAAIAR</sequence>